<proteinExistence type="predicted"/>
<sequence>MSPVGEASDGSHAGELPTKEVATKELLFGEMLTEEPNWYLQQTSKRLFRNIQLPTCVSRRRAILPQNASRAKTLMLGSHRRRHLMEKRLCRHARRRRN</sequence>
<evidence type="ECO:0000313" key="3">
    <source>
        <dbReference type="Proteomes" id="UP000030653"/>
    </source>
</evidence>
<evidence type="ECO:0000256" key="1">
    <source>
        <dbReference type="SAM" id="MobiDB-lite"/>
    </source>
</evidence>
<dbReference type="Proteomes" id="UP000030653">
    <property type="component" value="Unassembled WGS sequence"/>
</dbReference>
<accession>M5FS36</accession>
<gene>
    <name evidence="2" type="ORF">DACRYDRAFT_24856</name>
</gene>
<organism evidence="2 3">
    <name type="scientific">Dacryopinax primogenitus (strain DJM 731)</name>
    <name type="common">Brown rot fungus</name>
    <dbReference type="NCBI Taxonomy" id="1858805"/>
    <lineage>
        <taxon>Eukaryota</taxon>
        <taxon>Fungi</taxon>
        <taxon>Dikarya</taxon>
        <taxon>Basidiomycota</taxon>
        <taxon>Agaricomycotina</taxon>
        <taxon>Dacrymycetes</taxon>
        <taxon>Dacrymycetales</taxon>
        <taxon>Dacrymycetaceae</taxon>
        <taxon>Dacryopinax</taxon>
    </lineage>
</organism>
<dbReference type="GeneID" id="63688947"/>
<protein>
    <submittedName>
        <fullName evidence="2">Uncharacterized protein</fullName>
    </submittedName>
</protein>
<dbReference type="HOGENOM" id="CLU_2333579_0_0_1"/>
<evidence type="ECO:0000313" key="2">
    <source>
        <dbReference type="EMBL" id="EJT97939.1"/>
    </source>
</evidence>
<dbReference type="RefSeq" id="XP_040624837.1">
    <property type="nucleotide sequence ID" value="XM_040773885.1"/>
</dbReference>
<keyword evidence="3" id="KW-1185">Reference proteome</keyword>
<dbReference type="EMBL" id="JH795875">
    <property type="protein sequence ID" value="EJT97939.1"/>
    <property type="molecule type" value="Genomic_DNA"/>
</dbReference>
<name>M5FS36_DACPD</name>
<reference evidence="2 3" key="1">
    <citation type="journal article" date="2012" name="Science">
        <title>The Paleozoic origin of enzymatic lignin decomposition reconstructed from 31 fungal genomes.</title>
        <authorList>
            <person name="Floudas D."/>
            <person name="Binder M."/>
            <person name="Riley R."/>
            <person name="Barry K."/>
            <person name="Blanchette R.A."/>
            <person name="Henrissat B."/>
            <person name="Martinez A.T."/>
            <person name="Otillar R."/>
            <person name="Spatafora J.W."/>
            <person name="Yadav J.S."/>
            <person name="Aerts A."/>
            <person name="Benoit I."/>
            <person name="Boyd A."/>
            <person name="Carlson A."/>
            <person name="Copeland A."/>
            <person name="Coutinho P.M."/>
            <person name="de Vries R.P."/>
            <person name="Ferreira P."/>
            <person name="Findley K."/>
            <person name="Foster B."/>
            <person name="Gaskell J."/>
            <person name="Glotzer D."/>
            <person name="Gorecki P."/>
            <person name="Heitman J."/>
            <person name="Hesse C."/>
            <person name="Hori C."/>
            <person name="Igarashi K."/>
            <person name="Jurgens J.A."/>
            <person name="Kallen N."/>
            <person name="Kersten P."/>
            <person name="Kohler A."/>
            <person name="Kuees U."/>
            <person name="Kumar T.K.A."/>
            <person name="Kuo A."/>
            <person name="LaButti K."/>
            <person name="Larrondo L.F."/>
            <person name="Lindquist E."/>
            <person name="Ling A."/>
            <person name="Lombard V."/>
            <person name="Lucas S."/>
            <person name="Lundell T."/>
            <person name="Martin R."/>
            <person name="McLaughlin D.J."/>
            <person name="Morgenstern I."/>
            <person name="Morin E."/>
            <person name="Murat C."/>
            <person name="Nagy L.G."/>
            <person name="Nolan M."/>
            <person name="Ohm R.A."/>
            <person name="Patyshakuliyeva A."/>
            <person name="Rokas A."/>
            <person name="Ruiz-Duenas F.J."/>
            <person name="Sabat G."/>
            <person name="Salamov A."/>
            <person name="Samejima M."/>
            <person name="Schmutz J."/>
            <person name="Slot J.C."/>
            <person name="St John F."/>
            <person name="Stenlid J."/>
            <person name="Sun H."/>
            <person name="Sun S."/>
            <person name="Syed K."/>
            <person name="Tsang A."/>
            <person name="Wiebenga A."/>
            <person name="Young D."/>
            <person name="Pisabarro A."/>
            <person name="Eastwood D.C."/>
            <person name="Martin F."/>
            <person name="Cullen D."/>
            <person name="Grigoriev I.V."/>
            <person name="Hibbett D.S."/>
        </authorList>
    </citation>
    <scope>NUCLEOTIDE SEQUENCE [LARGE SCALE GENOMIC DNA]</scope>
    <source>
        <strain evidence="2 3">DJM-731 SS1</strain>
    </source>
</reference>
<feature type="region of interest" description="Disordered" evidence="1">
    <location>
        <begin position="1"/>
        <end position="20"/>
    </location>
</feature>
<dbReference type="AlphaFoldDB" id="M5FS36"/>